<name>A0A0L0FFV5_9EUKA</name>
<feature type="transmembrane region" description="Helical" evidence="2">
    <location>
        <begin position="287"/>
        <end position="310"/>
    </location>
</feature>
<keyword evidence="4" id="KW-1185">Reference proteome</keyword>
<feature type="region of interest" description="Disordered" evidence="1">
    <location>
        <begin position="101"/>
        <end position="123"/>
    </location>
</feature>
<protein>
    <recommendedName>
        <fullName evidence="5">MARVEL domain-containing protein</fullName>
    </recommendedName>
</protein>
<dbReference type="EMBL" id="KQ243679">
    <property type="protein sequence ID" value="KNC75356.1"/>
    <property type="molecule type" value="Genomic_DNA"/>
</dbReference>
<dbReference type="Proteomes" id="UP000054560">
    <property type="component" value="Unassembled WGS sequence"/>
</dbReference>
<evidence type="ECO:0008006" key="5">
    <source>
        <dbReference type="Google" id="ProtNLM"/>
    </source>
</evidence>
<accession>A0A0L0FFV5</accession>
<feature type="compositionally biased region" description="Basic and acidic residues" evidence="1">
    <location>
        <begin position="30"/>
        <end position="40"/>
    </location>
</feature>
<keyword evidence="2" id="KW-1133">Transmembrane helix</keyword>
<feature type="transmembrane region" description="Helical" evidence="2">
    <location>
        <begin position="360"/>
        <end position="380"/>
    </location>
</feature>
<feature type="region of interest" description="Disordered" evidence="1">
    <location>
        <begin position="26"/>
        <end position="64"/>
    </location>
</feature>
<proteinExistence type="predicted"/>
<evidence type="ECO:0000256" key="2">
    <source>
        <dbReference type="SAM" id="Phobius"/>
    </source>
</evidence>
<organism evidence="3 4">
    <name type="scientific">Sphaeroforma arctica JP610</name>
    <dbReference type="NCBI Taxonomy" id="667725"/>
    <lineage>
        <taxon>Eukaryota</taxon>
        <taxon>Ichthyosporea</taxon>
        <taxon>Ichthyophonida</taxon>
        <taxon>Sphaeroforma</taxon>
    </lineage>
</organism>
<reference evidence="3 4" key="1">
    <citation type="submission" date="2011-02" db="EMBL/GenBank/DDBJ databases">
        <title>The Genome Sequence of Sphaeroforma arctica JP610.</title>
        <authorList>
            <consortium name="The Broad Institute Genome Sequencing Platform"/>
            <person name="Russ C."/>
            <person name="Cuomo C."/>
            <person name="Young S.K."/>
            <person name="Zeng Q."/>
            <person name="Gargeya S."/>
            <person name="Alvarado L."/>
            <person name="Berlin A."/>
            <person name="Chapman S.B."/>
            <person name="Chen Z."/>
            <person name="Freedman E."/>
            <person name="Gellesch M."/>
            <person name="Goldberg J."/>
            <person name="Griggs A."/>
            <person name="Gujja S."/>
            <person name="Heilman E."/>
            <person name="Heiman D."/>
            <person name="Howarth C."/>
            <person name="Mehta T."/>
            <person name="Neiman D."/>
            <person name="Pearson M."/>
            <person name="Roberts A."/>
            <person name="Saif S."/>
            <person name="Shea T."/>
            <person name="Shenoy N."/>
            <person name="Sisk P."/>
            <person name="Stolte C."/>
            <person name="Sykes S."/>
            <person name="White J."/>
            <person name="Yandava C."/>
            <person name="Burger G."/>
            <person name="Gray M.W."/>
            <person name="Holland P.W.H."/>
            <person name="King N."/>
            <person name="Lang F.B.F."/>
            <person name="Roger A.J."/>
            <person name="Ruiz-Trillo I."/>
            <person name="Haas B."/>
            <person name="Nusbaum C."/>
            <person name="Birren B."/>
        </authorList>
    </citation>
    <scope>NUCLEOTIDE SEQUENCE [LARGE SCALE GENOMIC DNA]</scope>
    <source>
        <strain evidence="3 4">JP610</strain>
    </source>
</reference>
<feature type="transmembrane region" description="Helical" evidence="2">
    <location>
        <begin position="411"/>
        <end position="436"/>
    </location>
</feature>
<evidence type="ECO:0000256" key="1">
    <source>
        <dbReference type="SAM" id="MobiDB-lite"/>
    </source>
</evidence>
<dbReference type="GeneID" id="25912621"/>
<keyword evidence="2" id="KW-0812">Transmembrane</keyword>
<gene>
    <name evidence="3" type="ORF">SARC_12117</name>
</gene>
<dbReference type="RefSeq" id="XP_014149258.1">
    <property type="nucleotide sequence ID" value="XM_014293783.1"/>
</dbReference>
<feature type="region of interest" description="Disordered" evidence="1">
    <location>
        <begin position="70"/>
        <end position="89"/>
    </location>
</feature>
<evidence type="ECO:0000313" key="3">
    <source>
        <dbReference type="EMBL" id="KNC75356.1"/>
    </source>
</evidence>
<feature type="transmembrane region" description="Helical" evidence="2">
    <location>
        <begin position="330"/>
        <end position="351"/>
    </location>
</feature>
<sequence>MPSDQEVLTPAQVRMLQVQQQLIQSQFQEQNKKKAEERAAHAISASSSNQGDMHGNERGDGQILENIPEDSASHAGQSHSNNLGEAQSTGLSQKNLAALPSTKPNKAAGVPQNGHMYNPHGLSASTSAINNSAVNVNATGMIPSESMHLYTDPRSTLHLNQGNGQGESQTTFIDPRLRGVPAESMHLFVDPRSVQNVSNTGGTNAHMYQQGYMQPIQSNQTLQLDPHTQAQLQSQILQNNVAAQRQGVPPPAAGYNSMYELGCNDNLPVDDVQKPKTNPLSPRTRKLYYSLAIVGFLFWVIGLVGVSGTTSYTSDLLGGYDVLSRNHLRMAWFSFWLFVFILFVTIIVVYLRGMNSSRALLMPVWTITILTLIIAADYALTLNDQLTFVPTNEGDLIQANNASYLSTTSNYIVVTYIGAILMVILSAFVLFLTACYDRTQFLR</sequence>
<keyword evidence="2" id="KW-0472">Membrane</keyword>
<dbReference type="AlphaFoldDB" id="A0A0L0FFV5"/>
<evidence type="ECO:0000313" key="4">
    <source>
        <dbReference type="Proteomes" id="UP000054560"/>
    </source>
</evidence>
<feature type="compositionally biased region" description="Polar residues" evidence="1">
    <location>
        <begin position="74"/>
        <end position="89"/>
    </location>
</feature>